<proteinExistence type="inferred from homology"/>
<dbReference type="SUPFAM" id="SSF52540">
    <property type="entry name" value="P-loop containing nucleoside triphosphate hydrolases"/>
    <property type="match status" value="1"/>
</dbReference>
<evidence type="ECO:0000256" key="3">
    <source>
        <dbReference type="ARBA" id="ARBA00022741"/>
    </source>
</evidence>
<evidence type="ECO:0000259" key="5">
    <source>
        <dbReference type="SMART" id="SM00382"/>
    </source>
</evidence>
<reference evidence="6" key="2">
    <citation type="journal article" date="2014" name="ISME J.">
        <title>Microbial stratification in low pH oxic and suboxic macroscopic growths along an acid mine drainage.</title>
        <authorList>
            <person name="Mendez-Garcia C."/>
            <person name="Mesa V."/>
            <person name="Sprenger R.R."/>
            <person name="Richter M."/>
            <person name="Diez M.S."/>
            <person name="Solano J."/>
            <person name="Bargiela R."/>
            <person name="Golyshina O.V."/>
            <person name="Manteca A."/>
            <person name="Ramos J.L."/>
            <person name="Gallego J.R."/>
            <person name="Llorente I."/>
            <person name="Martins Dos Santos V.A."/>
            <person name="Jensen O.N."/>
            <person name="Pelaez A.I."/>
            <person name="Sanchez J."/>
            <person name="Ferrer M."/>
        </authorList>
    </citation>
    <scope>NUCLEOTIDE SEQUENCE</scope>
</reference>
<protein>
    <submittedName>
        <fullName evidence="6">Oligopeptide/dipeptide ABC transporter, ATPase subunit</fullName>
    </submittedName>
</protein>
<keyword evidence="4" id="KW-0067">ATP-binding</keyword>
<dbReference type="SMART" id="SM00382">
    <property type="entry name" value="AAA"/>
    <property type="match status" value="1"/>
</dbReference>
<feature type="domain" description="AAA+ ATPase" evidence="5">
    <location>
        <begin position="7"/>
        <end position="146"/>
    </location>
</feature>
<dbReference type="Pfam" id="PF00005">
    <property type="entry name" value="ABC_tran"/>
    <property type="match status" value="1"/>
</dbReference>
<dbReference type="InterPro" id="IPR003593">
    <property type="entry name" value="AAA+_ATPase"/>
</dbReference>
<dbReference type="GO" id="GO:0055085">
    <property type="term" value="P:transmembrane transport"/>
    <property type="evidence" value="ECO:0007669"/>
    <property type="project" value="UniProtKB-ARBA"/>
</dbReference>
<comment type="caution">
    <text evidence="6">The sequence shown here is derived from an EMBL/GenBank/DDBJ whole genome shotgun (WGS) entry which is preliminary data.</text>
</comment>
<dbReference type="EMBL" id="AUZY01008089">
    <property type="protein sequence ID" value="EQD47381.1"/>
    <property type="molecule type" value="Genomic_DNA"/>
</dbReference>
<dbReference type="AlphaFoldDB" id="T0ZGP1"/>
<sequence>MSFDVREGETVGLVGESGCGKTTVGRLLLRLIEPTSGHVFYRPPPEAEARMDALYARLQTMPDDGQTASRDPETRAALAELDRFADQYSVYRRSRRKMQQLRGKLQIVFQDPFSSLSPRMMIKDVLTEPMEIQHTGRRSERYARAAELLREV</sequence>
<dbReference type="GO" id="GO:0016887">
    <property type="term" value="F:ATP hydrolysis activity"/>
    <property type="evidence" value="ECO:0007669"/>
    <property type="project" value="InterPro"/>
</dbReference>
<keyword evidence="2" id="KW-0813">Transport</keyword>
<dbReference type="InterPro" id="IPR003439">
    <property type="entry name" value="ABC_transporter-like_ATP-bd"/>
</dbReference>
<dbReference type="PANTHER" id="PTHR43776">
    <property type="entry name" value="TRANSPORT ATP-BINDING PROTEIN"/>
    <property type="match status" value="1"/>
</dbReference>
<gene>
    <name evidence="6" type="ORF">B1B_12362</name>
</gene>
<evidence type="ECO:0000313" key="6">
    <source>
        <dbReference type="EMBL" id="EQD47381.1"/>
    </source>
</evidence>
<organism evidence="6">
    <name type="scientific">mine drainage metagenome</name>
    <dbReference type="NCBI Taxonomy" id="410659"/>
    <lineage>
        <taxon>unclassified sequences</taxon>
        <taxon>metagenomes</taxon>
        <taxon>ecological metagenomes</taxon>
    </lineage>
</organism>
<dbReference type="GO" id="GO:0005524">
    <property type="term" value="F:ATP binding"/>
    <property type="evidence" value="ECO:0007669"/>
    <property type="project" value="UniProtKB-KW"/>
</dbReference>
<dbReference type="PANTHER" id="PTHR43776:SF7">
    <property type="entry name" value="D,D-DIPEPTIDE TRANSPORT ATP-BINDING PROTEIN DDPF-RELATED"/>
    <property type="match status" value="1"/>
</dbReference>
<evidence type="ECO:0000256" key="2">
    <source>
        <dbReference type="ARBA" id="ARBA00022448"/>
    </source>
</evidence>
<name>T0ZGP1_9ZZZZ</name>
<dbReference type="InterPro" id="IPR027417">
    <property type="entry name" value="P-loop_NTPase"/>
</dbReference>
<dbReference type="Gene3D" id="3.40.50.300">
    <property type="entry name" value="P-loop containing nucleotide triphosphate hydrolases"/>
    <property type="match status" value="1"/>
</dbReference>
<comment type="similarity">
    <text evidence="1">Belongs to the ABC transporter superfamily.</text>
</comment>
<evidence type="ECO:0000256" key="1">
    <source>
        <dbReference type="ARBA" id="ARBA00005417"/>
    </source>
</evidence>
<dbReference type="InterPro" id="IPR050319">
    <property type="entry name" value="ABC_transp_ATP-bind"/>
</dbReference>
<accession>T0ZGP1</accession>
<feature type="non-terminal residue" evidence="6">
    <location>
        <position position="152"/>
    </location>
</feature>
<evidence type="ECO:0000256" key="4">
    <source>
        <dbReference type="ARBA" id="ARBA00022840"/>
    </source>
</evidence>
<keyword evidence="3" id="KW-0547">Nucleotide-binding</keyword>
<reference evidence="6" key="1">
    <citation type="submission" date="2013-08" db="EMBL/GenBank/DDBJ databases">
        <authorList>
            <person name="Mendez C."/>
            <person name="Richter M."/>
            <person name="Ferrer M."/>
            <person name="Sanchez J."/>
        </authorList>
    </citation>
    <scope>NUCLEOTIDE SEQUENCE</scope>
</reference>